<sequence>MDIRSGTPSSEPSAPDLTPAPTSLRWRVSTGFAVLKGVAAIGLLLAGVFAAADRRMLAAGLVAAAILVVYALRDVIAPVRLAADLDGLTVVSGYAGRRRIDWAQVERMRVDARSRGGMRSELLEIDAGEHLFLLSRYDLNAHPADVYEELLRLRGF</sequence>
<dbReference type="Proteomes" id="UP000660611">
    <property type="component" value="Unassembled WGS sequence"/>
</dbReference>
<evidence type="ECO:0000259" key="3">
    <source>
        <dbReference type="Pfam" id="PF10756"/>
    </source>
</evidence>
<organism evidence="4 5">
    <name type="scientific">Dactylosporangium siamense</name>
    <dbReference type="NCBI Taxonomy" id="685454"/>
    <lineage>
        <taxon>Bacteria</taxon>
        <taxon>Bacillati</taxon>
        <taxon>Actinomycetota</taxon>
        <taxon>Actinomycetes</taxon>
        <taxon>Micromonosporales</taxon>
        <taxon>Micromonosporaceae</taxon>
        <taxon>Dactylosporangium</taxon>
    </lineage>
</organism>
<feature type="domain" description="Low molecular weight protein antigen 6 PH" evidence="3">
    <location>
        <begin position="79"/>
        <end position="154"/>
    </location>
</feature>
<evidence type="ECO:0000256" key="2">
    <source>
        <dbReference type="SAM" id="Phobius"/>
    </source>
</evidence>
<keyword evidence="2" id="KW-0812">Transmembrane</keyword>
<evidence type="ECO:0000313" key="4">
    <source>
        <dbReference type="EMBL" id="GIG47743.1"/>
    </source>
</evidence>
<dbReference type="Pfam" id="PF10756">
    <property type="entry name" value="bPH_6"/>
    <property type="match status" value="1"/>
</dbReference>
<protein>
    <recommendedName>
        <fullName evidence="3">Low molecular weight protein antigen 6 PH domain-containing protein</fullName>
    </recommendedName>
</protein>
<gene>
    <name evidence="4" type="ORF">Dsi01nite_057840</name>
</gene>
<dbReference type="AlphaFoldDB" id="A0A919UEL3"/>
<keyword evidence="2" id="KW-0472">Membrane</keyword>
<keyword evidence="5" id="KW-1185">Reference proteome</keyword>
<proteinExistence type="predicted"/>
<feature type="transmembrane region" description="Helical" evidence="2">
    <location>
        <begin position="56"/>
        <end position="72"/>
    </location>
</feature>
<feature type="region of interest" description="Disordered" evidence="1">
    <location>
        <begin position="1"/>
        <end position="20"/>
    </location>
</feature>
<keyword evidence="2" id="KW-1133">Transmembrane helix</keyword>
<name>A0A919UEL3_9ACTN</name>
<evidence type="ECO:0000313" key="5">
    <source>
        <dbReference type="Proteomes" id="UP000660611"/>
    </source>
</evidence>
<dbReference type="RefSeq" id="WP_203849464.1">
    <property type="nucleotide sequence ID" value="NZ_BAAAVW010000019.1"/>
</dbReference>
<dbReference type="EMBL" id="BONQ01000085">
    <property type="protein sequence ID" value="GIG47743.1"/>
    <property type="molecule type" value="Genomic_DNA"/>
</dbReference>
<evidence type="ECO:0000256" key="1">
    <source>
        <dbReference type="SAM" id="MobiDB-lite"/>
    </source>
</evidence>
<feature type="compositionally biased region" description="Polar residues" evidence="1">
    <location>
        <begin position="1"/>
        <end position="12"/>
    </location>
</feature>
<comment type="caution">
    <text evidence="4">The sequence shown here is derived from an EMBL/GenBank/DDBJ whole genome shotgun (WGS) entry which is preliminary data.</text>
</comment>
<dbReference type="InterPro" id="IPR019692">
    <property type="entry name" value="CFP-6_PH"/>
</dbReference>
<accession>A0A919UEL3</accession>
<reference evidence="4" key="1">
    <citation type="submission" date="2021-01" db="EMBL/GenBank/DDBJ databases">
        <title>Whole genome shotgun sequence of Dactylosporangium siamense NBRC 106093.</title>
        <authorList>
            <person name="Komaki H."/>
            <person name="Tamura T."/>
        </authorList>
    </citation>
    <scope>NUCLEOTIDE SEQUENCE</scope>
    <source>
        <strain evidence="4">NBRC 106093</strain>
    </source>
</reference>
<feature type="transmembrane region" description="Helical" evidence="2">
    <location>
        <begin position="32"/>
        <end position="50"/>
    </location>
</feature>